<evidence type="ECO:0000256" key="9">
    <source>
        <dbReference type="ARBA" id="ARBA00023136"/>
    </source>
</evidence>
<dbReference type="Pfam" id="PF00777">
    <property type="entry name" value="Glyco_transf_29"/>
    <property type="match status" value="1"/>
</dbReference>
<dbReference type="PANTHER" id="PTHR11987">
    <property type="entry name" value="ALPHA-2,8-SIALYLTRANSFERASE"/>
    <property type="match status" value="1"/>
</dbReference>
<evidence type="ECO:0000256" key="8">
    <source>
        <dbReference type="ARBA" id="ARBA00023034"/>
    </source>
</evidence>
<keyword evidence="3" id="KW-0328">Glycosyltransferase</keyword>
<keyword evidence="5" id="KW-0812">Transmembrane</keyword>
<keyword evidence="6" id="KW-0735">Signal-anchor</keyword>
<evidence type="ECO:0000256" key="11">
    <source>
        <dbReference type="SAM" id="MobiDB-lite"/>
    </source>
</evidence>
<evidence type="ECO:0000313" key="13">
    <source>
        <dbReference type="Proteomes" id="UP001255856"/>
    </source>
</evidence>
<sequence>MKRFSAGYEGELMLTASAPLSTLRVLRPAPQRRIGDEWETLADAATTAELARILPRSDLALKGKAYGTCAVVGGSGSLLLRRLGPAIDAHTLVMRVGVTPSRGFEASLGSKTNLRFSGDDDWGWHEHDSDLVLVRTQSRRTIEGIKSNSASTRPMALVALDPGFESWIAAGLDLEAGDVVAATLLALHICHSVTLYGAVPLPTWAQTPRFYHDRCAAAGGDPRREAAQWEVLKALAEAGLLSWGEPCVAECVASETACAACRAAQGIAPLPRPRCARADQAAASDGDDVGRGQADAAKLR</sequence>
<name>A0AAD9MK87_PROWI</name>
<comment type="caution">
    <text evidence="12">The sequence shown here is derived from an EMBL/GenBank/DDBJ whole genome shotgun (WGS) entry which is preliminary data.</text>
</comment>
<evidence type="ECO:0000256" key="2">
    <source>
        <dbReference type="ARBA" id="ARBA00006003"/>
    </source>
</evidence>
<organism evidence="12 13">
    <name type="scientific">Prototheca wickerhamii</name>
    <dbReference type="NCBI Taxonomy" id="3111"/>
    <lineage>
        <taxon>Eukaryota</taxon>
        <taxon>Viridiplantae</taxon>
        <taxon>Chlorophyta</taxon>
        <taxon>core chlorophytes</taxon>
        <taxon>Trebouxiophyceae</taxon>
        <taxon>Chlorellales</taxon>
        <taxon>Chlorellaceae</taxon>
        <taxon>Prototheca</taxon>
    </lineage>
</organism>
<feature type="region of interest" description="Disordered" evidence="11">
    <location>
        <begin position="279"/>
        <end position="300"/>
    </location>
</feature>
<dbReference type="EMBL" id="JASFZW010000006">
    <property type="protein sequence ID" value="KAK2077685.1"/>
    <property type="molecule type" value="Genomic_DNA"/>
</dbReference>
<evidence type="ECO:0000256" key="1">
    <source>
        <dbReference type="ARBA" id="ARBA00004323"/>
    </source>
</evidence>
<comment type="similarity">
    <text evidence="2">Belongs to the glycosyltransferase 29 family.</text>
</comment>
<evidence type="ECO:0000256" key="6">
    <source>
        <dbReference type="ARBA" id="ARBA00022968"/>
    </source>
</evidence>
<dbReference type="Proteomes" id="UP001255856">
    <property type="component" value="Unassembled WGS sequence"/>
</dbReference>
<keyword evidence="9" id="KW-0472">Membrane</keyword>
<dbReference type="PANTHER" id="PTHR11987:SF36">
    <property type="entry name" value="SIA-ALPHA-2,3-GAL-BETA-1,4-GLCNAC-R:ALPHA 2,8-SIALYLTRANSFERASE"/>
    <property type="match status" value="1"/>
</dbReference>
<dbReference type="InterPro" id="IPR001675">
    <property type="entry name" value="Glyco_trans_29"/>
</dbReference>
<evidence type="ECO:0000256" key="7">
    <source>
        <dbReference type="ARBA" id="ARBA00022989"/>
    </source>
</evidence>
<accession>A0AAD9MK87</accession>
<keyword evidence="7" id="KW-1133">Transmembrane helix</keyword>
<keyword evidence="8" id="KW-0333">Golgi apparatus</keyword>
<dbReference type="InterPro" id="IPR038578">
    <property type="entry name" value="GT29-like_sf"/>
</dbReference>
<keyword evidence="10" id="KW-0325">Glycoprotein</keyword>
<evidence type="ECO:0000256" key="10">
    <source>
        <dbReference type="ARBA" id="ARBA00023180"/>
    </source>
</evidence>
<proteinExistence type="inferred from homology"/>
<evidence type="ECO:0000256" key="4">
    <source>
        <dbReference type="ARBA" id="ARBA00022679"/>
    </source>
</evidence>
<evidence type="ECO:0000256" key="3">
    <source>
        <dbReference type="ARBA" id="ARBA00022676"/>
    </source>
</evidence>
<evidence type="ECO:0000256" key="5">
    <source>
        <dbReference type="ARBA" id="ARBA00022692"/>
    </source>
</evidence>
<reference evidence="12" key="1">
    <citation type="submission" date="2021-01" db="EMBL/GenBank/DDBJ databases">
        <authorList>
            <person name="Eckstrom K.M.E."/>
        </authorList>
    </citation>
    <scope>NUCLEOTIDE SEQUENCE</scope>
    <source>
        <strain evidence="12">UVCC 0001</strain>
    </source>
</reference>
<dbReference type="GO" id="GO:0000139">
    <property type="term" value="C:Golgi membrane"/>
    <property type="evidence" value="ECO:0007669"/>
    <property type="project" value="UniProtKB-SubCell"/>
</dbReference>
<protein>
    <submittedName>
        <fullName evidence="12">Uncharacterized protein</fullName>
    </submittedName>
</protein>
<dbReference type="GO" id="GO:0008373">
    <property type="term" value="F:sialyltransferase activity"/>
    <property type="evidence" value="ECO:0007669"/>
    <property type="project" value="InterPro"/>
</dbReference>
<comment type="subcellular location">
    <subcellularLocation>
        <location evidence="1">Golgi apparatus membrane</location>
        <topology evidence="1">Single-pass type II membrane protein</topology>
    </subcellularLocation>
</comment>
<dbReference type="Gene3D" id="3.90.1480.20">
    <property type="entry name" value="Glycosyl transferase family 29"/>
    <property type="match status" value="1"/>
</dbReference>
<keyword evidence="13" id="KW-1185">Reference proteome</keyword>
<dbReference type="InterPro" id="IPR050943">
    <property type="entry name" value="Glycosyltr_29_Sialyltrsf"/>
</dbReference>
<keyword evidence="4" id="KW-0808">Transferase</keyword>
<dbReference type="AlphaFoldDB" id="A0AAD9MK87"/>
<evidence type="ECO:0000313" key="12">
    <source>
        <dbReference type="EMBL" id="KAK2077685.1"/>
    </source>
</evidence>
<gene>
    <name evidence="12" type="ORF">QBZ16_004531</name>
</gene>